<dbReference type="EMBL" id="CP097562">
    <property type="protein sequence ID" value="USF23962.1"/>
    <property type="molecule type" value="Genomic_DNA"/>
</dbReference>
<name>V2Q1L6_9BACT</name>
<dbReference type="Proteomes" id="UP000017429">
    <property type="component" value="Chromosome"/>
</dbReference>
<reference evidence="1" key="2">
    <citation type="submission" date="2022-05" db="EMBL/GenBank/DDBJ databases">
        <authorList>
            <person name="Proctor A.L."/>
            <person name="Phillips G.J."/>
            <person name="Wannemuehler M.J."/>
        </authorList>
    </citation>
    <scope>NUCLEOTIDE SEQUENCE</scope>
    <source>
        <strain evidence="1">ASF457</strain>
    </source>
</reference>
<keyword evidence="2" id="KW-1185">Reference proteome</keyword>
<evidence type="ECO:0000313" key="1">
    <source>
        <dbReference type="EMBL" id="USF23962.1"/>
    </source>
</evidence>
<dbReference type="AlphaFoldDB" id="V2Q1L6"/>
<dbReference type="PANTHER" id="PTHR41244">
    <property type="entry name" value="RHAMNAN SYNTHESIS F"/>
    <property type="match status" value="1"/>
</dbReference>
<dbReference type="PANTHER" id="PTHR41244:SF1">
    <property type="entry name" value="GLYCOSYLTRANSFERASE"/>
    <property type="match status" value="1"/>
</dbReference>
<reference evidence="1" key="3">
    <citation type="submission" date="2022-06" db="EMBL/GenBank/DDBJ databases">
        <title>Resources to Facilitate Use of the Altered Schaedler Flora (ASF) Mouse Model to Study Microbiome Function.</title>
        <authorList>
            <person name="Proctor A."/>
            <person name="Parvinroo S."/>
            <person name="Richie T."/>
            <person name="Jia X."/>
            <person name="Lee S.T.M."/>
            <person name="Karp P.D."/>
            <person name="Paley S."/>
            <person name="Kostic A.D."/>
            <person name="Pierre J.F."/>
            <person name="Wannemuehler M.J."/>
            <person name="Phillips G.J."/>
        </authorList>
    </citation>
    <scope>NUCLEOTIDE SEQUENCE</scope>
    <source>
        <strain evidence="1">ASF457</strain>
    </source>
</reference>
<dbReference type="Pfam" id="PF14307">
    <property type="entry name" value="Glyco_tran_WbsX"/>
    <property type="match status" value="1"/>
</dbReference>
<dbReference type="RefSeq" id="WP_023275332.1">
    <property type="nucleotide sequence ID" value="NZ_CP097562.1"/>
</dbReference>
<dbReference type="InterPro" id="IPR032719">
    <property type="entry name" value="WbsX"/>
</dbReference>
<dbReference type="eggNOG" id="COG3754">
    <property type="taxonomic scope" value="Bacteria"/>
</dbReference>
<organism evidence="1 2">
    <name type="scientific">Mucispirillum schaedleri ASF457</name>
    <dbReference type="NCBI Taxonomy" id="1379858"/>
    <lineage>
        <taxon>Bacteria</taxon>
        <taxon>Pseudomonadati</taxon>
        <taxon>Deferribacterota</taxon>
        <taxon>Deferribacteres</taxon>
        <taxon>Deferribacterales</taxon>
        <taxon>Mucispirillaceae</taxon>
        <taxon>Mucispirillum</taxon>
    </lineage>
</organism>
<protein>
    <submittedName>
        <fullName evidence="1">Uncharacterized protein</fullName>
    </submittedName>
</protein>
<evidence type="ECO:0000313" key="2">
    <source>
        <dbReference type="Proteomes" id="UP000017429"/>
    </source>
</evidence>
<dbReference type="Pfam" id="PF05045">
    <property type="entry name" value="RgpF"/>
    <property type="match status" value="1"/>
</dbReference>
<accession>V2Q1L6</accession>
<dbReference type="Gene3D" id="3.20.20.80">
    <property type="entry name" value="Glycosidases"/>
    <property type="match status" value="1"/>
</dbReference>
<dbReference type="OrthoDB" id="9816424at2"/>
<dbReference type="InterPro" id="IPR007739">
    <property type="entry name" value="RgpF"/>
</dbReference>
<reference evidence="1" key="1">
    <citation type="journal article" date="2014" name="Genome Announc.">
        <title>Draft genome sequences of the altered schaedler flora, a defined bacterial community from gnotobiotic mice.</title>
        <authorList>
            <person name="Wannemuehler M.J."/>
            <person name="Overstreet A.M."/>
            <person name="Ward D.V."/>
            <person name="Phillips G.J."/>
        </authorList>
    </citation>
    <scope>NUCLEOTIDE SEQUENCE</scope>
    <source>
        <strain evidence="1">ASF457</strain>
    </source>
</reference>
<proteinExistence type="predicted"/>
<gene>
    <name evidence="1" type="ORF">N508_001035</name>
</gene>
<sequence>MYKRYYDLIKKFFFSLKYTGIKATYKKVDIFIKNIIAGKQLSKYSFDCFYQAKYIPSNTTNTDIKPIAFYSVAQTDIALLAARKPLYLNHYSPRIPLVYSNNASERINYHIKLAKEYQIYAFCYEVNDTNKYKNFISALNLCDKTHPFCLSLDACLTADDINTVLNITDFSKMIKLDEKYIIILDIRRLKNYKDIDSFINSAFSIISHNIKDFQIWCRILHTADINHDKISRYIYSADTDKMPSISANSVSYINKKIQHYLYSYDFLAHFFCHHIIKSDKPFYKTIINGKDTLYKNELSVYKYSLEIFYNWIKTECSFLRDNFKENERFLFIDSFNNWDEYSHTAPEKKTGYAYLNTMYRAVFNKKIYGKKLSSYSQAMPEEMCSKAQICLQIHIFYLDLLENIVTEINKIPYAFDCYISTDSTDKAEYIRNYFKSHSNAVNVIVEIYDNKGRDVYPLIAQMSKYVTKYKFICHMHTKKSKIDIFGDNWREYLFGSLFGSKENIENILKNLEMNKGLGIVFPKPFQNLENAIHWGLNKELAENVLQKLDIDIKLPVNNIVFPVGNMFWARVDAVLPIFTNTLANNFPNEKGQADGTIAHAIERLWVYTAEYNGYTFSYCGEK</sequence>
<dbReference type="KEGG" id="msch:N508_001035"/>